<dbReference type="PANTHER" id="PTHR12800">
    <property type="entry name" value="CDC37-RELATED"/>
    <property type="match status" value="1"/>
</dbReference>
<dbReference type="Pfam" id="PF03234">
    <property type="entry name" value="CDC37_N"/>
    <property type="match status" value="1"/>
</dbReference>
<dbReference type="GO" id="GO:0031072">
    <property type="term" value="F:heat shock protein binding"/>
    <property type="evidence" value="ECO:0007669"/>
    <property type="project" value="TreeGrafter"/>
</dbReference>
<comment type="caution">
    <text evidence="10">The sequence shown here is derived from an EMBL/GenBank/DDBJ whole genome shotgun (WGS) entry which is preliminary data.</text>
</comment>
<evidence type="ECO:0000256" key="5">
    <source>
        <dbReference type="ARBA" id="ARBA00031396"/>
    </source>
</evidence>
<gene>
    <name evidence="10" type="ORF">BB561_001816</name>
</gene>
<dbReference type="InterPro" id="IPR013873">
    <property type="entry name" value="Cdc37_C"/>
</dbReference>
<name>A0A2T9YSY0_9FUNG</name>
<sequence>MPIDYSKWNSLELSDDSDVEVHPNIEKGTFIRLRQQKIRQDREARARTIDSLETEIDMNKDLVKRIDALTAEIVQENIESFAKRMLEWSSKAKKQQEVINQVQESIKAGEEIKELSREELIDTLIFRVQEELAATNITSSSPNEIKNKVVEILKSHVEKLKNREPEALSKIEGIKKEQRLHVSVEELSKEGFNKTIINKTKPGSSENKKIVRTSEVLNPEYKNNLEFSLSPEKATSGSKALEEFDQEDENEAETLDLDSDSRKFAMIRSLDQTKDYILQNLSIISSAKSDQILAHAFELEMEGETDLAKQFVRQSLIITYILQMGSSGVGMFFSKISLEGSAGNVMFYTDVDKRYKHIVERCKVLKKEREDNKLESIQLQTDGNSDYVKIYVPDRSNPEEADRVAIFDQLPKDFQDALKVGTLDALNGCLANVTGKRAEEILEMCGKGGFLVVDEEILVENEE</sequence>
<feature type="region of interest" description="Disordered" evidence="6">
    <location>
        <begin position="232"/>
        <end position="255"/>
    </location>
</feature>
<dbReference type="AlphaFoldDB" id="A0A2T9YSY0"/>
<dbReference type="SMART" id="SM01070">
    <property type="entry name" value="CDC37_M"/>
    <property type="match status" value="1"/>
</dbReference>
<reference evidence="10 11" key="1">
    <citation type="journal article" date="2018" name="MBio">
        <title>Comparative Genomics Reveals the Core Gene Toolbox for the Fungus-Insect Symbiosis.</title>
        <authorList>
            <person name="Wang Y."/>
            <person name="Stata M."/>
            <person name="Wang W."/>
            <person name="Stajich J.E."/>
            <person name="White M.M."/>
            <person name="Moncalvo J.M."/>
        </authorList>
    </citation>
    <scope>NUCLEOTIDE SEQUENCE [LARGE SCALE GENOMIC DNA]</scope>
    <source>
        <strain evidence="10 11">SWE-8-4</strain>
    </source>
</reference>
<proteinExistence type="inferred from homology"/>
<dbReference type="GO" id="GO:0005737">
    <property type="term" value="C:cytoplasm"/>
    <property type="evidence" value="ECO:0007669"/>
    <property type="project" value="UniProtKB-SubCell"/>
</dbReference>
<dbReference type="SMART" id="SM01069">
    <property type="entry name" value="CDC37_C"/>
    <property type="match status" value="1"/>
</dbReference>
<dbReference type="SMART" id="SM01071">
    <property type="entry name" value="CDC37_N"/>
    <property type="match status" value="1"/>
</dbReference>
<feature type="domain" description="Cdc37 N-terminal" evidence="9">
    <location>
        <begin position="2"/>
        <end position="195"/>
    </location>
</feature>
<dbReference type="InterPro" id="IPR013874">
    <property type="entry name" value="Cdc37_Hsp90-bd"/>
</dbReference>
<dbReference type="PANTHER" id="PTHR12800:SF4">
    <property type="entry name" value="HSP90 CO-CHAPERONE CDC37"/>
    <property type="match status" value="1"/>
</dbReference>
<dbReference type="STRING" id="133385.A0A2T9YSY0"/>
<evidence type="ECO:0000259" key="7">
    <source>
        <dbReference type="SMART" id="SM01069"/>
    </source>
</evidence>
<dbReference type="OrthoDB" id="440202at2759"/>
<dbReference type="InterPro" id="IPR038189">
    <property type="entry name" value="Cdc37_Hsp90-bd_sf"/>
</dbReference>
<keyword evidence="11" id="KW-1185">Reference proteome</keyword>
<evidence type="ECO:0000256" key="1">
    <source>
        <dbReference type="ARBA" id="ARBA00004496"/>
    </source>
</evidence>
<comment type="similarity">
    <text evidence="2">Belongs to the CDC37 family.</text>
</comment>
<dbReference type="Gene3D" id="1.20.58.610">
    <property type="entry name" value="Cdc37, Hsp90 binding domain"/>
    <property type="match status" value="1"/>
</dbReference>
<keyword evidence="4" id="KW-0143">Chaperone</keyword>
<evidence type="ECO:0000256" key="3">
    <source>
        <dbReference type="ARBA" id="ARBA00022490"/>
    </source>
</evidence>
<evidence type="ECO:0000259" key="8">
    <source>
        <dbReference type="SMART" id="SM01070"/>
    </source>
</evidence>
<dbReference type="InterPro" id="IPR013855">
    <property type="entry name" value="Cdc37_N_dom"/>
</dbReference>
<dbReference type="GO" id="GO:0051082">
    <property type="term" value="F:unfolded protein binding"/>
    <property type="evidence" value="ECO:0007669"/>
    <property type="project" value="TreeGrafter"/>
</dbReference>
<comment type="subcellular location">
    <subcellularLocation>
        <location evidence="1">Cytoplasm</location>
    </subcellularLocation>
</comment>
<evidence type="ECO:0000256" key="6">
    <source>
        <dbReference type="SAM" id="MobiDB-lite"/>
    </source>
</evidence>
<dbReference type="SUPFAM" id="SSF101391">
    <property type="entry name" value="Hsp90 co-chaperone CDC37"/>
    <property type="match status" value="1"/>
</dbReference>
<feature type="compositionally biased region" description="Acidic residues" evidence="6">
    <location>
        <begin position="243"/>
        <end position="255"/>
    </location>
</feature>
<accession>A0A2T9YSY0</accession>
<evidence type="ECO:0000313" key="10">
    <source>
        <dbReference type="EMBL" id="PVU95460.1"/>
    </source>
</evidence>
<keyword evidence="3" id="KW-0963">Cytoplasm</keyword>
<dbReference type="InterPro" id="IPR004918">
    <property type="entry name" value="Cdc37"/>
</dbReference>
<dbReference type="GO" id="GO:0019901">
    <property type="term" value="F:protein kinase binding"/>
    <property type="evidence" value="ECO:0007669"/>
    <property type="project" value="InterPro"/>
</dbReference>
<dbReference type="GO" id="GO:0050821">
    <property type="term" value="P:protein stabilization"/>
    <property type="evidence" value="ECO:0007669"/>
    <property type="project" value="TreeGrafter"/>
</dbReference>
<organism evidence="10 11">
    <name type="scientific">Smittium simulii</name>
    <dbReference type="NCBI Taxonomy" id="133385"/>
    <lineage>
        <taxon>Eukaryota</taxon>
        <taxon>Fungi</taxon>
        <taxon>Fungi incertae sedis</taxon>
        <taxon>Zoopagomycota</taxon>
        <taxon>Kickxellomycotina</taxon>
        <taxon>Harpellomycetes</taxon>
        <taxon>Harpellales</taxon>
        <taxon>Legeriomycetaceae</taxon>
        <taxon>Smittium</taxon>
    </lineage>
</organism>
<evidence type="ECO:0000256" key="4">
    <source>
        <dbReference type="ARBA" id="ARBA00023186"/>
    </source>
</evidence>
<dbReference type="GO" id="GO:0051087">
    <property type="term" value="F:protein-folding chaperone binding"/>
    <property type="evidence" value="ECO:0007669"/>
    <property type="project" value="TreeGrafter"/>
</dbReference>
<dbReference type="EMBL" id="MBFR01000056">
    <property type="protein sequence ID" value="PVU95460.1"/>
    <property type="molecule type" value="Genomic_DNA"/>
</dbReference>
<dbReference type="GO" id="GO:0006457">
    <property type="term" value="P:protein folding"/>
    <property type="evidence" value="ECO:0007669"/>
    <property type="project" value="TreeGrafter"/>
</dbReference>
<dbReference type="Proteomes" id="UP000245383">
    <property type="component" value="Unassembled WGS sequence"/>
</dbReference>
<feature type="domain" description="Cdc37 C-terminal" evidence="7">
    <location>
        <begin position="390"/>
        <end position="463"/>
    </location>
</feature>
<dbReference type="Pfam" id="PF08565">
    <property type="entry name" value="CDC37_M"/>
    <property type="match status" value="1"/>
</dbReference>
<evidence type="ECO:0000259" key="9">
    <source>
        <dbReference type="SMART" id="SM01071"/>
    </source>
</evidence>
<dbReference type="Pfam" id="PF08564">
    <property type="entry name" value="CDC37_C"/>
    <property type="match status" value="1"/>
</dbReference>
<protein>
    <recommendedName>
        <fullName evidence="5">Hsp90 chaperone protein kinase-targeting subunit</fullName>
    </recommendedName>
</protein>
<feature type="domain" description="Cdc37 Hsp90 binding" evidence="8">
    <location>
        <begin position="193"/>
        <end position="373"/>
    </location>
</feature>
<evidence type="ECO:0000313" key="11">
    <source>
        <dbReference type="Proteomes" id="UP000245383"/>
    </source>
</evidence>
<evidence type="ECO:0000256" key="2">
    <source>
        <dbReference type="ARBA" id="ARBA00006222"/>
    </source>
</evidence>